<evidence type="ECO:0000313" key="2">
    <source>
        <dbReference type="EMBL" id="MFB5191061.1"/>
    </source>
</evidence>
<evidence type="ECO:0000256" key="1">
    <source>
        <dbReference type="SAM" id="MobiDB-lite"/>
    </source>
</evidence>
<name>A0ABV5AFL6_9BACL</name>
<protein>
    <recommendedName>
        <fullName evidence="4">Cytosolic protein</fullName>
    </recommendedName>
</protein>
<evidence type="ECO:0008006" key="4">
    <source>
        <dbReference type="Google" id="ProtNLM"/>
    </source>
</evidence>
<accession>A0ABV5AFL6</accession>
<reference evidence="2 3" key="1">
    <citation type="journal article" date="2024" name="Int. J. Mol. Sci.">
        <title>Exploration of Alicyclobacillus spp. Genome in Search of Antibiotic Resistance.</title>
        <authorList>
            <person name="Bucka-Kolendo J."/>
            <person name="Kiousi D.E."/>
            <person name="Dekowska A."/>
            <person name="Mikolajczuk-Szczyrba A."/>
            <person name="Karadedos D.M."/>
            <person name="Michael P."/>
            <person name="Galanis A."/>
            <person name="Sokolowska B."/>
        </authorList>
    </citation>
    <scope>NUCLEOTIDE SEQUENCE [LARGE SCALE GENOMIC DNA]</scope>
    <source>
        <strain evidence="2 3">KKP 3000</strain>
    </source>
</reference>
<dbReference type="Proteomes" id="UP001579974">
    <property type="component" value="Unassembled WGS sequence"/>
</dbReference>
<feature type="region of interest" description="Disordered" evidence="1">
    <location>
        <begin position="81"/>
        <end position="116"/>
    </location>
</feature>
<evidence type="ECO:0000313" key="3">
    <source>
        <dbReference type="Proteomes" id="UP001579974"/>
    </source>
</evidence>
<dbReference type="EMBL" id="JBDXSU010000009">
    <property type="protein sequence ID" value="MFB5191061.1"/>
    <property type="molecule type" value="Genomic_DNA"/>
</dbReference>
<proteinExistence type="predicted"/>
<gene>
    <name evidence="2" type="ORF">KKP3000_004560</name>
</gene>
<dbReference type="RefSeq" id="WP_275476521.1">
    <property type="nucleotide sequence ID" value="NZ_CP162940.1"/>
</dbReference>
<sequence>MNHDKPQTQVRQSEVVESPNSGSYNPGPIKSGENDFPNAELWEVQSRDYDLAVEEFAEGPYGAAHNEKRLGKVSEWKPGQAVTGRFRDANMIHSDRRTATEEDDFKQSPGSLEGQN</sequence>
<feature type="compositionally biased region" description="Basic and acidic residues" evidence="1">
    <location>
        <begin position="85"/>
        <end position="100"/>
    </location>
</feature>
<feature type="region of interest" description="Disordered" evidence="1">
    <location>
        <begin position="1"/>
        <end position="36"/>
    </location>
</feature>
<keyword evidence="3" id="KW-1185">Reference proteome</keyword>
<organism evidence="2 3">
    <name type="scientific">Alicyclobacillus fastidiosus</name>
    <dbReference type="NCBI Taxonomy" id="392011"/>
    <lineage>
        <taxon>Bacteria</taxon>
        <taxon>Bacillati</taxon>
        <taxon>Bacillota</taxon>
        <taxon>Bacilli</taxon>
        <taxon>Bacillales</taxon>
        <taxon>Alicyclobacillaceae</taxon>
        <taxon>Alicyclobacillus</taxon>
    </lineage>
</organism>
<comment type="caution">
    <text evidence="2">The sequence shown here is derived from an EMBL/GenBank/DDBJ whole genome shotgun (WGS) entry which is preliminary data.</text>
</comment>